<dbReference type="InterPro" id="IPR007110">
    <property type="entry name" value="Ig-like_dom"/>
</dbReference>
<evidence type="ECO:0000256" key="3">
    <source>
        <dbReference type="SAM" id="MobiDB-lite"/>
    </source>
</evidence>
<comment type="caution">
    <text evidence="6">The sequence shown here is derived from an EMBL/GenBank/DDBJ whole genome shotgun (WGS) entry which is preliminary data.</text>
</comment>
<keyword evidence="4" id="KW-1133">Transmembrane helix</keyword>
<evidence type="ECO:0000259" key="5">
    <source>
        <dbReference type="PROSITE" id="PS50835"/>
    </source>
</evidence>
<dbReference type="AlphaFoldDB" id="A0A3M6TNB8"/>
<evidence type="ECO:0000313" key="7">
    <source>
        <dbReference type="Proteomes" id="UP000275408"/>
    </source>
</evidence>
<feature type="region of interest" description="Disordered" evidence="3">
    <location>
        <begin position="188"/>
        <end position="207"/>
    </location>
</feature>
<name>A0A3M6TNB8_POCDA</name>
<keyword evidence="7" id="KW-1185">Reference proteome</keyword>
<evidence type="ECO:0000256" key="2">
    <source>
        <dbReference type="ARBA" id="ARBA00023180"/>
    </source>
</evidence>
<evidence type="ECO:0000256" key="1">
    <source>
        <dbReference type="ARBA" id="ARBA00022729"/>
    </source>
</evidence>
<reference evidence="6 7" key="1">
    <citation type="journal article" date="2018" name="Sci. Rep.">
        <title>Comparative analysis of the Pocillopora damicornis genome highlights role of immune system in coral evolution.</title>
        <authorList>
            <person name="Cunning R."/>
            <person name="Bay R.A."/>
            <person name="Gillette P."/>
            <person name="Baker A.C."/>
            <person name="Traylor-Knowles N."/>
        </authorList>
    </citation>
    <scope>NUCLEOTIDE SEQUENCE [LARGE SCALE GENOMIC DNA]</scope>
    <source>
        <strain evidence="6">RSMAS</strain>
        <tissue evidence="6">Whole animal</tissue>
    </source>
</reference>
<feature type="region of interest" description="Disordered" evidence="3">
    <location>
        <begin position="133"/>
        <end position="169"/>
    </location>
</feature>
<proteinExistence type="predicted"/>
<evidence type="ECO:0000256" key="4">
    <source>
        <dbReference type="SAM" id="Phobius"/>
    </source>
</evidence>
<dbReference type="InterPro" id="IPR013783">
    <property type="entry name" value="Ig-like_fold"/>
</dbReference>
<keyword evidence="1" id="KW-0732">Signal</keyword>
<dbReference type="SMART" id="SM00409">
    <property type="entry name" value="IG"/>
    <property type="match status" value="2"/>
</dbReference>
<keyword evidence="4" id="KW-0812">Transmembrane</keyword>
<organism evidence="6 7">
    <name type="scientific">Pocillopora damicornis</name>
    <name type="common">Cauliflower coral</name>
    <name type="synonym">Millepora damicornis</name>
    <dbReference type="NCBI Taxonomy" id="46731"/>
    <lineage>
        <taxon>Eukaryota</taxon>
        <taxon>Metazoa</taxon>
        <taxon>Cnidaria</taxon>
        <taxon>Anthozoa</taxon>
        <taxon>Hexacorallia</taxon>
        <taxon>Scleractinia</taxon>
        <taxon>Astrocoeniina</taxon>
        <taxon>Pocilloporidae</taxon>
        <taxon>Pocillopora</taxon>
    </lineage>
</organism>
<accession>A0A3M6TNB8</accession>
<gene>
    <name evidence="6" type="ORF">pdam_00021844</name>
</gene>
<dbReference type="EMBL" id="RCHS01003265">
    <property type="protein sequence ID" value="RMX42801.1"/>
    <property type="molecule type" value="Genomic_DNA"/>
</dbReference>
<sequence>MTKPDSVALKIYLVHSSNQGKLVLSFDTAALASEGSNTTLICQDTDSKLLTNLTWSFQRTSGDFVLVENGLLAPGVSGDKYKLSNSTTKLQINQLGVNDIGNYTCCMRGKQGETILSATIFLTVEALPRNGQPANNLSSMTTVPSASASNPSSTTHPSNASNPASALYPTSVGHSGGISTLSKGEVKAPLEKLQPSHSAASTSPTILHGTTSHPVLSALSKNPDRIMVASQGCGNFSDDTVAFHENETSPSLIMIKEKGQLKLHCSYCANSPQQVFGLFWYKENQMIRNSTHYTITNHGKDLGIPVVQQGMDEGLFMCEVVSYKQNISKLITVIVKKAELNPLLLSVFAQNKSYLSVQIAWRLTEHAVFSACHVSLKLRLLNSSSWSEEVTNLSQILGFYTFAHLQPRRMYLLNITLQNKYKQIENRAVVFWSAASNSSEFDQRLRLLYHVINKRALSVALGIIGLLGIIMITYVCASWCYSDKRGYSIPPAQTKRQDENDSSFEVDTHLLYNRFVLTITFTCLSLA</sequence>
<dbReference type="InterPro" id="IPR036179">
    <property type="entry name" value="Ig-like_dom_sf"/>
</dbReference>
<keyword evidence="4" id="KW-0472">Membrane</keyword>
<evidence type="ECO:0000313" key="6">
    <source>
        <dbReference type="EMBL" id="RMX42801.1"/>
    </source>
</evidence>
<feature type="transmembrane region" description="Helical" evidence="4">
    <location>
        <begin position="456"/>
        <end position="481"/>
    </location>
</feature>
<feature type="domain" description="Ig-like" evidence="5">
    <location>
        <begin position="223"/>
        <end position="328"/>
    </location>
</feature>
<protein>
    <recommendedName>
        <fullName evidence="5">Ig-like domain-containing protein</fullName>
    </recommendedName>
</protein>
<dbReference type="OrthoDB" id="5987628at2759"/>
<dbReference type="InterPro" id="IPR003599">
    <property type="entry name" value="Ig_sub"/>
</dbReference>
<feature type="compositionally biased region" description="Polar residues" evidence="3">
    <location>
        <begin position="195"/>
        <end position="207"/>
    </location>
</feature>
<dbReference type="SUPFAM" id="SSF48726">
    <property type="entry name" value="Immunoglobulin"/>
    <property type="match status" value="2"/>
</dbReference>
<dbReference type="InterPro" id="IPR050831">
    <property type="entry name" value="CEA_cell_adhesion"/>
</dbReference>
<keyword evidence="2" id="KW-0325">Glycoprotein</keyword>
<dbReference type="PANTHER" id="PTHR44427:SF5">
    <property type="entry name" value="V-SET AND IMMUNOGLOBULIN DOMAIN-CONTAINING PROTEIN 10-LIKE"/>
    <property type="match status" value="1"/>
</dbReference>
<dbReference type="Gene3D" id="2.60.40.10">
    <property type="entry name" value="Immunoglobulins"/>
    <property type="match status" value="2"/>
</dbReference>
<feature type="compositionally biased region" description="Low complexity" evidence="3">
    <location>
        <begin position="141"/>
        <end position="163"/>
    </location>
</feature>
<dbReference type="PANTHER" id="PTHR44427">
    <property type="entry name" value="CARCINOEMBRYONIC ANTIGEN-RELATED CELL ADHESION MOLECULE 19"/>
    <property type="match status" value="1"/>
</dbReference>
<feature type="domain" description="Ig-like" evidence="5">
    <location>
        <begin position="4"/>
        <end position="117"/>
    </location>
</feature>
<dbReference type="PROSITE" id="PS50835">
    <property type="entry name" value="IG_LIKE"/>
    <property type="match status" value="2"/>
</dbReference>
<dbReference type="Proteomes" id="UP000275408">
    <property type="component" value="Unassembled WGS sequence"/>
</dbReference>